<keyword evidence="2" id="KW-1185">Reference proteome</keyword>
<comment type="caution">
    <text evidence="1">The sequence shown here is derived from an EMBL/GenBank/DDBJ whole genome shotgun (WGS) entry which is preliminary data.</text>
</comment>
<dbReference type="Proteomes" id="UP001152888">
    <property type="component" value="Unassembled WGS sequence"/>
</dbReference>
<reference evidence="1" key="1">
    <citation type="submission" date="2022-03" db="EMBL/GenBank/DDBJ databases">
        <authorList>
            <person name="Sayadi A."/>
        </authorList>
    </citation>
    <scope>NUCLEOTIDE SEQUENCE</scope>
</reference>
<evidence type="ECO:0000313" key="2">
    <source>
        <dbReference type="Proteomes" id="UP001152888"/>
    </source>
</evidence>
<proteinExistence type="predicted"/>
<protein>
    <submittedName>
        <fullName evidence="1">Uncharacterized protein</fullName>
    </submittedName>
</protein>
<organism evidence="1 2">
    <name type="scientific">Acanthoscelides obtectus</name>
    <name type="common">Bean weevil</name>
    <name type="synonym">Bruchus obtectus</name>
    <dbReference type="NCBI Taxonomy" id="200917"/>
    <lineage>
        <taxon>Eukaryota</taxon>
        <taxon>Metazoa</taxon>
        <taxon>Ecdysozoa</taxon>
        <taxon>Arthropoda</taxon>
        <taxon>Hexapoda</taxon>
        <taxon>Insecta</taxon>
        <taxon>Pterygota</taxon>
        <taxon>Neoptera</taxon>
        <taxon>Endopterygota</taxon>
        <taxon>Coleoptera</taxon>
        <taxon>Polyphaga</taxon>
        <taxon>Cucujiformia</taxon>
        <taxon>Chrysomeloidea</taxon>
        <taxon>Chrysomelidae</taxon>
        <taxon>Bruchinae</taxon>
        <taxon>Bruchini</taxon>
        <taxon>Acanthoscelides</taxon>
    </lineage>
</organism>
<name>A0A9P0PNI9_ACAOB</name>
<accession>A0A9P0PNI9</accession>
<dbReference type="EMBL" id="CAKOFQ010007108">
    <property type="protein sequence ID" value="CAH1991169.1"/>
    <property type="molecule type" value="Genomic_DNA"/>
</dbReference>
<gene>
    <name evidence="1" type="ORF">ACAOBT_LOCUS20115</name>
</gene>
<dbReference type="AlphaFoldDB" id="A0A9P0PNI9"/>
<sequence length="19" mass="2292">MVGVWFCTLFRSIEEKRCS</sequence>
<evidence type="ECO:0000313" key="1">
    <source>
        <dbReference type="EMBL" id="CAH1991169.1"/>
    </source>
</evidence>